<dbReference type="Gene3D" id="3.40.720.10">
    <property type="entry name" value="Alkaline Phosphatase, subunit A"/>
    <property type="match status" value="1"/>
</dbReference>
<dbReference type="RefSeq" id="WP_013277320.1">
    <property type="nucleotide sequence ID" value="NC_014378.1"/>
</dbReference>
<evidence type="ECO:0000256" key="1">
    <source>
        <dbReference type="ARBA" id="ARBA00000370"/>
    </source>
</evidence>
<dbReference type="NCBIfam" id="TIGR01307">
    <property type="entry name" value="pgm_bpd_ind"/>
    <property type="match status" value="1"/>
</dbReference>
<comment type="catalytic activity">
    <reaction evidence="1 10">
        <text>(2R)-2-phosphoglycerate = (2R)-3-phosphoglycerate</text>
        <dbReference type="Rhea" id="RHEA:15901"/>
        <dbReference type="ChEBI" id="CHEBI:58272"/>
        <dbReference type="ChEBI" id="CHEBI:58289"/>
        <dbReference type="EC" id="5.4.2.12"/>
    </reaction>
</comment>
<dbReference type="GO" id="GO:0005829">
    <property type="term" value="C:cytosol"/>
    <property type="evidence" value="ECO:0007669"/>
    <property type="project" value="TreeGrafter"/>
</dbReference>
<evidence type="ECO:0000256" key="5">
    <source>
        <dbReference type="ARBA" id="ARBA00022723"/>
    </source>
</evidence>
<comment type="pathway">
    <text evidence="2 10">Carbohydrate degradation; glycolysis; pyruvate from D-glyceraldehyde 3-phosphate: step 3/5.</text>
</comment>
<dbReference type="GO" id="GO:0006096">
    <property type="term" value="P:glycolytic process"/>
    <property type="evidence" value="ECO:0007669"/>
    <property type="project" value="UniProtKB-UniRule"/>
</dbReference>
<dbReference type="Pfam" id="PF06415">
    <property type="entry name" value="iPGM_N"/>
    <property type="match status" value="1"/>
</dbReference>
<feature type="domain" description="Metalloenzyme" evidence="14">
    <location>
        <begin position="6"/>
        <end position="502"/>
    </location>
</feature>
<dbReference type="Proteomes" id="UP000001661">
    <property type="component" value="Chromosome"/>
</dbReference>
<keyword evidence="6 10" id="KW-0324">Glycolysis</keyword>
<dbReference type="CDD" id="cd16010">
    <property type="entry name" value="iPGM"/>
    <property type="match status" value="1"/>
</dbReference>
<evidence type="ECO:0000256" key="4">
    <source>
        <dbReference type="ARBA" id="ARBA00012026"/>
    </source>
</evidence>
<evidence type="ECO:0000313" key="17">
    <source>
        <dbReference type="Proteomes" id="UP000001661"/>
    </source>
</evidence>
<dbReference type="EMBL" id="CP002105">
    <property type="protein sequence ID" value="ADL11874.1"/>
    <property type="molecule type" value="Genomic_DNA"/>
</dbReference>
<dbReference type="OrthoDB" id="9800863at2"/>
<sequence length="518" mass="57930">MVKPPKPLALVILDGWGLSEKEEGNAIRQACTPNFDQLWNNYPHTTLAASGKEVGLPKGQMGNSEVGHLNLGAGRIVYQDLTRISLGIKEGSFFENEVLLEAVENCKENNSALHLMGLLSDGGVHSHIEHLYGLLRLAKRNDIKEVYIHAILDGRDVSPASGKQYLEELEDKLAELEVGKIATVSGRYYTMDRDERWDRTEKAYNALAFGEGVTASNALEAVEQSYKEDTTDEFVEPTVIIDKGEPVAKINDNDSVIFYNFRPDRARQITRAFTDIDFHGFDRNPEAPEVHFVCMTEYDETIDAPIAYPHREVVDTFGEILARNGLKQLRIAETEKYAHVTFFFNGGKEKPNSGEDRKLIPSPKIDTYDEKPEMSIYKVTEELFNQLEETDYDVIILNLANPDMVGHTGDLDACCEAIEAVDDCLRRVVDKILELGGEALITADHGNAEKMIEPTTGEFHTAHTVDPVPFIYVTEENQDVELIEHGKLADVAPTMLELLELEEPEEMTGNLLFQKGGV</sequence>
<dbReference type="FunFam" id="3.40.1450.10:FF:000001">
    <property type="entry name" value="2,3-bisphosphoglycerate-independent phosphoglycerate mutase"/>
    <property type="match status" value="1"/>
</dbReference>
<dbReference type="UniPathway" id="UPA00109">
    <property type="reaction ID" value="UER00186"/>
</dbReference>
<feature type="binding site" evidence="10 13">
    <location>
        <position position="14"/>
    </location>
    <ligand>
        <name>Mn(2+)</name>
        <dbReference type="ChEBI" id="CHEBI:29035"/>
        <label>2</label>
    </ligand>
</feature>
<comment type="function">
    <text evidence="10">Catalyzes the interconversion of 2-phosphoglycerate and 3-phosphoglycerate.</text>
</comment>
<gene>
    <name evidence="10" type="primary">gpmI</name>
    <name evidence="16" type="ordered locus">Acear_0325</name>
</gene>
<dbReference type="InterPro" id="IPR017850">
    <property type="entry name" value="Alkaline_phosphatase_core_sf"/>
</dbReference>
<feature type="binding site" evidence="10 13">
    <location>
        <position position="444"/>
    </location>
    <ligand>
        <name>Mn(2+)</name>
        <dbReference type="ChEBI" id="CHEBI:29035"/>
        <label>2</label>
    </ligand>
</feature>
<dbReference type="Gene3D" id="3.40.1450.10">
    <property type="entry name" value="BPG-independent phosphoglycerate mutase, domain B"/>
    <property type="match status" value="1"/>
</dbReference>
<reference evidence="16 17" key="1">
    <citation type="journal article" date="2010" name="Stand. Genomic Sci.">
        <title>Complete genome sequence of Acetohalobium arabaticum type strain (Z-7288).</title>
        <authorList>
            <person name="Sikorski J."/>
            <person name="Lapidus A."/>
            <person name="Chertkov O."/>
            <person name="Lucas S."/>
            <person name="Copeland A."/>
            <person name="Glavina Del Rio T."/>
            <person name="Nolan M."/>
            <person name="Tice H."/>
            <person name="Cheng J.F."/>
            <person name="Han C."/>
            <person name="Brambilla E."/>
            <person name="Pitluck S."/>
            <person name="Liolios K."/>
            <person name="Ivanova N."/>
            <person name="Mavromatis K."/>
            <person name="Mikhailova N."/>
            <person name="Pati A."/>
            <person name="Bruce D."/>
            <person name="Detter C."/>
            <person name="Tapia R."/>
            <person name="Goodwin L."/>
            <person name="Chen A."/>
            <person name="Palaniappan K."/>
            <person name="Land M."/>
            <person name="Hauser L."/>
            <person name="Chang Y.J."/>
            <person name="Jeffries C.D."/>
            <person name="Rohde M."/>
            <person name="Goker M."/>
            <person name="Spring S."/>
            <person name="Woyke T."/>
            <person name="Bristow J."/>
            <person name="Eisen J.A."/>
            <person name="Markowitz V."/>
            <person name="Hugenholtz P."/>
            <person name="Kyrpides N.C."/>
            <person name="Klenk H.P."/>
        </authorList>
    </citation>
    <scope>NUCLEOTIDE SEQUENCE [LARGE SCALE GENOMIC DNA]</scope>
    <source>
        <strain evidence="17">ATCC 49924 / DSM 5501 / Z-7288</strain>
    </source>
</reference>
<dbReference type="KEGG" id="aar:Acear_0325"/>
<dbReference type="HOGENOM" id="CLU_026099_2_0_9"/>
<feature type="binding site" evidence="10 13">
    <location>
        <position position="403"/>
    </location>
    <ligand>
        <name>Mn(2+)</name>
        <dbReference type="ChEBI" id="CHEBI:29035"/>
        <label>1</label>
    </ligand>
</feature>
<keyword evidence="5 10" id="KW-0479">Metal-binding</keyword>
<keyword evidence="7 10" id="KW-0464">Manganese</keyword>
<dbReference type="EC" id="5.4.2.12" evidence="4 10"/>
<name>D9QU81_ACEAZ</name>
<dbReference type="GO" id="GO:0004619">
    <property type="term" value="F:phosphoglycerate mutase activity"/>
    <property type="evidence" value="ECO:0007669"/>
    <property type="project" value="UniProtKB-UniRule"/>
</dbReference>
<feature type="binding site" evidence="10 12">
    <location>
        <position position="187"/>
    </location>
    <ligand>
        <name>substrate</name>
    </ligand>
</feature>
<feature type="binding site" evidence="10 13">
    <location>
        <position position="463"/>
    </location>
    <ligand>
        <name>Mn(2+)</name>
        <dbReference type="ChEBI" id="CHEBI:29035"/>
        <label>1</label>
    </ligand>
</feature>
<evidence type="ECO:0000256" key="11">
    <source>
        <dbReference type="PIRSR" id="PIRSR001492-1"/>
    </source>
</evidence>
<dbReference type="SUPFAM" id="SSF53649">
    <property type="entry name" value="Alkaline phosphatase-like"/>
    <property type="match status" value="1"/>
</dbReference>
<evidence type="ECO:0000256" key="2">
    <source>
        <dbReference type="ARBA" id="ARBA00004798"/>
    </source>
</evidence>
<dbReference type="InterPro" id="IPR005995">
    <property type="entry name" value="Pgm_bpd_ind"/>
</dbReference>
<accession>D9QU81</accession>
<organism evidence="16 17">
    <name type="scientific">Acetohalobium arabaticum (strain ATCC 49924 / DSM 5501 / Z-7288)</name>
    <dbReference type="NCBI Taxonomy" id="574087"/>
    <lineage>
        <taxon>Bacteria</taxon>
        <taxon>Bacillati</taxon>
        <taxon>Bacillota</taxon>
        <taxon>Clostridia</taxon>
        <taxon>Halanaerobiales</taxon>
        <taxon>Halobacteroidaceae</taxon>
        <taxon>Acetohalobium</taxon>
    </lineage>
</organism>
<evidence type="ECO:0000256" key="9">
    <source>
        <dbReference type="ARBA" id="ARBA00071648"/>
    </source>
</evidence>
<dbReference type="eggNOG" id="COG0696">
    <property type="taxonomic scope" value="Bacteria"/>
</dbReference>
<dbReference type="InterPro" id="IPR036646">
    <property type="entry name" value="PGAM_B_sf"/>
</dbReference>
<feature type="binding site" evidence="10 12">
    <location>
        <position position="125"/>
    </location>
    <ligand>
        <name>substrate</name>
    </ligand>
</feature>
<feature type="binding site" evidence="10 12">
    <location>
        <begin position="155"/>
        <end position="156"/>
    </location>
    <ligand>
        <name>substrate</name>
    </ligand>
</feature>
<evidence type="ECO:0000256" key="3">
    <source>
        <dbReference type="ARBA" id="ARBA00008819"/>
    </source>
</evidence>
<feature type="binding site" evidence="10 12">
    <location>
        <position position="193"/>
    </location>
    <ligand>
        <name>substrate</name>
    </ligand>
</feature>
<protein>
    <recommendedName>
        <fullName evidence="9 10">2,3-bisphosphoglycerate-independent phosphoglycerate mutase</fullName>
        <shortName evidence="10">BPG-independent PGAM</shortName>
        <shortName evidence="10">Phosphoglyceromutase</shortName>
        <shortName evidence="10">iPGM</shortName>
        <ecNumber evidence="4 10">5.4.2.12</ecNumber>
    </recommendedName>
</protein>
<feature type="binding site" evidence="10 12">
    <location>
        <begin position="262"/>
        <end position="265"/>
    </location>
    <ligand>
        <name>substrate</name>
    </ligand>
</feature>
<evidence type="ECO:0000256" key="12">
    <source>
        <dbReference type="PIRSR" id="PIRSR001492-2"/>
    </source>
</evidence>
<dbReference type="GO" id="GO:0030145">
    <property type="term" value="F:manganese ion binding"/>
    <property type="evidence" value="ECO:0007669"/>
    <property type="project" value="UniProtKB-UniRule"/>
</dbReference>
<evidence type="ECO:0000259" key="14">
    <source>
        <dbReference type="Pfam" id="PF01676"/>
    </source>
</evidence>
<evidence type="ECO:0000256" key="10">
    <source>
        <dbReference type="HAMAP-Rule" id="MF_01038"/>
    </source>
</evidence>
<dbReference type="PANTHER" id="PTHR31637:SF0">
    <property type="entry name" value="2,3-BISPHOSPHOGLYCERATE-INDEPENDENT PHOSPHOGLYCERATE MUTASE"/>
    <property type="match status" value="1"/>
</dbReference>
<evidence type="ECO:0000256" key="8">
    <source>
        <dbReference type="ARBA" id="ARBA00023235"/>
    </source>
</evidence>
<evidence type="ECO:0000313" key="16">
    <source>
        <dbReference type="EMBL" id="ADL11874.1"/>
    </source>
</evidence>
<dbReference type="AlphaFoldDB" id="D9QU81"/>
<comment type="cofactor">
    <cofactor evidence="10">
        <name>Mn(2+)</name>
        <dbReference type="ChEBI" id="CHEBI:29035"/>
    </cofactor>
    <text evidence="10">Binds 2 manganese ions per subunit.</text>
</comment>
<dbReference type="SUPFAM" id="SSF64158">
    <property type="entry name" value="2,3-Bisphosphoglycerate-independent phosphoglycerate mutase, substrate-binding domain"/>
    <property type="match status" value="1"/>
</dbReference>
<dbReference type="STRING" id="574087.Acear_0325"/>
<feature type="active site" description="Phosphoserine intermediate" evidence="10 11">
    <location>
        <position position="64"/>
    </location>
</feature>
<keyword evidence="8 10" id="KW-0413">Isomerase</keyword>
<comment type="similarity">
    <text evidence="3 10">Belongs to the BPG-independent phosphoglycerate mutase family.</text>
</comment>
<feature type="binding site" evidence="10 13">
    <location>
        <position position="64"/>
    </location>
    <ligand>
        <name>Mn(2+)</name>
        <dbReference type="ChEBI" id="CHEBI:29035"/>
        <label>2</label>
    </ligand>
</feature>
<feature type="binding site" evidence="10 12">
    <location>
        <position position="336"/>
    </location>
    <ligand>
        <name>substrate</name>
    </ligand>
</feature>
<dbReference type="InterPro" id="IPR006124">
    <property type="entry name" value="Metalloenzyme"/>
</dbReference>
<evidence type="ECO:0000256" key="13">
    <source>
        <dbReference type="PIRSR" id="PIRSR001492-3"/>
    </source>
</evidence>
<dbReference type="HAMAP" id="MF_01038">
    <property type="entry name" value="GpmI"/>
    <property type="match status" value="1"/>
</dbReference>
<keyword evidence="17" id="KW-1185">Reference proteome</keyword>
<evidence type="ECO:0000256" key="6">
    <source>
        <dbReference type="ARBA" id="ARBA00023152"/>
    </source>
</evidence>
<evidence type="ECO:0000256" key="7">
    <source>
        <dbReference type="ARBA" id="ARBA00023211"/>
    </source>
</evidence>
<dbReference type="InterPro" id="IPR011258">
    <property type="entry name" value="BPG-indep_PGM_N"/>
</dbReference>
<dbReference type="GO" id="GO:0006007">
    <property type="term" value="P:glucose catabolic process"/>
    <property type="evidence" value="ECO:0007669"/>
    <property type="project" value="InterPro"/>
</dbReference>
<feature type="binding site" evidence="10 13">
    <location>
        <position position="445"/>
    </location>
    <ligand>
        <name>Mn(2+)</name>
        <dbReference type="ChEBI" id="CHEBI:29035"/>
        <label>2</label>
    </ligand>
</feature>
<dbReference type="Pfam" id="PF01676">
    <property type="entry name" value="Metalloenzyme"/>
    <property type="match status" value="1"/>
</dbReference>
<evidence type="ECO:0000259" key="15">
    <source>
        <dbReference type="Pfam" id="PF06415"/>
    </source>
</evidence>
<feature type="binding site" evidence="10 13">
    <location>
        <position position="407"/>
    </location>
    <ligand>
        <name>Mn(2+)</name>
        <dbReference type="ChEBI" id="CHEBI:29035"/>
        <label>1</label>
    </ligand>
</feature>
<comment type="subunit">
    <text evidence="10">Monomer.</text>
</comment>
<dbReference type="PANTHER" id="PTHR31637">
    <property type="entry name" value="2,3-BISPHOSPHOGLYCERATE-INDEPENDENT PHOSPHOGLYCERATE MUTASE"/>
    <property type="match status" value="1"/>
</dbReference>
<proteinExistence type="inferred from homology"/>
<feature type="domain" description="BPG-independent PGAM N-terminal" evidence="15">
    <location>
        <begin position="84"/>
        <end position="300"/>
    </location>
</feature>
<dbReference type="PIRSF" id="PIRSF001492">
    <property type="entry name" value="IPGAM"/>
    <property type="match status" value="1"/>
</dbReference>